<protein>
    <submittedName>
        <fullName evidence="1">KLLA0B10098p</fullName>
    </submittedName>
</protein>
<organism evidence="1 2">
    <name type="scientific">Kluyveromyces lactis (strain ATCC 8585 / CBS 2359 / DSM 70799 / NBRC 1267 / NRRL Y-1140 / WM37)</name>
    <name type="common">Yeast</name>
    <name type="synonym">Candida sphaerica</name>
    <dbReference type="NCBI Taxonomy" id="284590"/>
    <lineage>
        <taxon>Eukaryota</taxon>
        <taxon>Fungi</taxon>
        <taxon>Dikarya</taxon>
        <taxon>Ascomycota</taxon>
        <taxon>Saccharomycotina</taxon>
        <taxon>Saccharomycetes</taxon>
        <taxon>Saccharomycetales</taxon>
        <taxon>Saccharomycetaceae</taxon>
        <taxon>Kluyveromyces</taxon>
    </lineage>
</organism>
<dbReference type="Proteomes" id="UP000000598">
    <property type="component" value="Chromosome B"/>
</dbReference>
<name>Q6CVR1_KLULA</name>
<dbReference type="KEGG" id="kla:KLLA0_B10098g"/>
<dbReference type="AlphaFoldDB" id="Q6CVR1"/>
<proteinExistence type="predicted"/>
<dbReference type="RefSeq" id="XP_451978.1">
    <property type="nucleotide sequence ID" value="XM_451978.1"/>
</dbReference>
<dbReference type="EMBL" id="CR382122">
    <property type="protein sequence ID" value="CAH02371.1"/>
    <property type="molecule type" value="Genomic_DNA"/>
</dbReference>
<evidence type="ECO:0000313" key="1">
    <source>
        <dbReference type="EMBL" id="CAH02371.1"/>
    </source>
</evidence>
<sequence>MSKWYLGGNVSTSSLCGFPTQSFRSSARRQGSRRHFVYLFTDSKQLIFWEGLSVNILKSRIRSVDSVVAHREQAKKVHAKTTCNPMVLKDFHKHPYNGGACEAEKVSMIHLACGNSDQSVNLWYFNSQLPRKTIFEGKGSGTLHSMPSWVNWASWTPRPRFDE</sequence>
<dbReference type="InParanoid" id="Q6CVR1"/>
<gene>
    <name evidence="1" type="ORF">KLLA0_B10098g</name>
</gene>
<dbReference type="PaxDb" id="284590-Q6CVR1"/>
<reference evidence="1 2" key="1">
    <citation type="journal article" date="2004" name="Nature">
        <title>Genome evolution in yeasts.</title>
        <authorList>
            <consortium name="Genolevures"/>
            <person name="Dujon B."/>
            <person name="Sherman D."/>
            <person name="Fischer G."/>
            <person name="Durrens P."/>
            <person name="Casaregola S."/>
            <person name="Lafontaine I."/>
            <person name="de Montigny J."/>
            <person name="Marck C."/>
            <person name="Neuveglise C."/>
            <person name="Talla E."/>
            <person name="Goffard N."/>
            <person name="Frangeul L."/>
            <person name="Aigle M."/>
            <person name="Anthouard V."/>
            <person name="Babour A."/>
            <person name="Barbe V."/>
            <person name="Barnay S."/>
            <person name="Blanchin S."/>
            <person name="Beckerich J.M."/>
            <person name="Beyne E."/>
            <person name="Bleykasten C."/>
            <person name="Boisrame A."/>
            <person name="Boyer J."/>
            <person name="Cattolico L."/>
            <person name="Confanioleri F."/>
            <person name="de Daruvar A."/>
            <person name="Despons L."/>
            <person name="Fabre E."/>
            <person name="Fairhead C."/>
            <person name="Ferry-Dumazet H."/>
            <person name="Groppi A."/>
            <person name="Hantraye F."/>
            <person name="Hennequin C."/>
            <person name="Jauniaux N."/>
            <person name="Joyet P."/>
            <person name="Kachouri R."/>
            <person name="Kerrest A."/>
            <person name="Koszul R."/>
            <person name="Lemaire M."/>
            <person name="Lesur I."/>
            <person name="Ma L."/>
            <person name="Muller H."/>
            <person name="Nicaud J.M."/>
            <person name="Nikolski M."/>
            <person name="Oztas S."/>
            <person name="Ozier-Kalogeropoulos O."/>
            <person name="Pellenz S."/>
            <person name="Potier S."/>
            <person name="Richard G.F."/>
            <person name="Straub M.L."/>
            <person name="Suleau A."/>
            <person name="Swennene D."/>
            <person name="Tekaia F."/>
            <person name="Wesolowski-Louvel M."/>
            <person name="Westhof E."/>
            <person name="Wirth B."/>
            <person name="Zeniou-Meyer M."/>
            <person name="Zivanovic I."/>
            <person name="Bolotin-Fukuhara M."/>
            <person name="Thierry A."/>
            <person name="Bouchier C."/>
            <person name="Caudron B."/>
            <person name="Scarpelli C."/>
            <person name="Gaillardin C."/>
            <person name="Weissenbach J."/>
            <person name="Wincker P."/>
            <person name="Souciet J.L."/>
        </authorList>
    </citation>
    <scope>NUCLEOTIDE SEQUENCE [LARGE SCALE GENOMIC DNA]</scope>
    <source>
        <strain evidence="2">ATCC 8585 / CBS 2359 / DSM 70799 / NBRC 1267 / NRRL Y-1140 / WM37</strain>
    </source>
</reference>
<dbReference type="HOGENOM" id="CLU_1627327_0_0_1"/>
<accession>Q6CVR1</accession>
<dbReference type="GeneID" id="2897496"/>
<keyword evidence="2" id="KW-1185">Reference proteome</keyword>
<evidence type="ECO:0000313" key="2">
    <source>
        <dbReference type="Proteomes" id="UP000000598"/>
    </source>
</evidence>